<dbReference type="AlphaFoldDB" id="A0A3N0GNK8"/>
<sequence>MTTRTYRVQATGQFARLTPAVRGQLREEQGAHDLFLAAFTPEGTFTYAPTLTRFTLRYLLEVAEDSAAEADEAASVEGELMAAQYLESRGITHKPLTVTVVCMDDVKVRRRAPRP</sequence>
<accession>A0A3N0GNK8</accession>
<comment type="caution">
    <text evidence="1">The sequence shown here is derived from an EMBL/GenBank/DDBJ whole genome shotgun (WGS) entry which is preliminary data.</text>
</comment>
<name>A0A3N0GNK8_9ACTN</name>
<dbReference type="Proteomes" id="UP000279994">
    <property type="component" value="Unassembled WGS sequence"/>
</dbReference>
<dbReference type="RefSeq" id="WP_123223470.1">
    <property type="nucleotide sequence ID" value="NZ_RJSF01000040.1"/>
</dbReference>
<organism evidence="1 2">
    <name type="scientific">Nocardioides pocheonensis</name>
    <dbReference type="NCBI Taxonomy" id="661485"/>
    <lineage>
        <taxon>Bacteria</taxon>
        <taxon>Bacillati</taxon>
        <taxon>Actinomycetota</taxon>
        <taxon>Actinomycetes</taxon>
        <taxon>Propionibacteriales</taxon>
        <taxon>Nocardioidaceae</taxon>
        <taxon>Nocardioides</taxon>
    </lineage>
</organism>
<dbReference type="OrthoDB" id="4803789at2"/>
<reference evidence="1 2" key="1">
    <citation type="submission" date="2018-11" db="EMBL/GenBank/DDBJ databases">
        <authorList>
            <person name="Li F."/>
        </authorList>
    </citation>
    <scope>NUCLEOTIDE SEQUENCE [LARGE SCALE GENOMIC DNA]</scope>
    <source>
        <strain evidence="1 2">Gsoil 818</strain>
    </source>
</reference>
<keyword evidence="2" id="KW-1185">Reference proteome</keyword>
<evidence type="ECO:0000313" key="1">
    <source>
        <dbReference type="EMBL" id="RNM14064.1"/>
    </source>
</evidence>
<dbReference type="InterPro" id="IPR045778">
    <property type="entry name" value="DUF6204"/>
</dbReference>
<protein>
    <submittedName>
        <fullName evidence="1">Uncharacterized protein</fullName>
    </submittedName>
</protein>
<evidence type="ECO:0000313" key="2">
    <source>
        <dbReference type="Proteomes" id="UP000279994"/>
    </source>
</evidence>
<dbReference type="Pfam" id="PF19707">
    <property type="entry name" value="DUF6204"/>
    <property type="match status" value="1"/>
</dbReference>
<gene>
    <name evidence="1" type="ORF">EFL26_14090</name>
</gene>
<proteinExistence type="predicted"/>
<dbReference type="EMBL" id="RJSF01000040">
    <property type="protein sequence ID" value="RNM14064.1"/>
    <property type="molecule type" value="Genomic_DNA"/>
</dbReference>